<reference evidence="1 2" key="1">
    <citation type="submission" date="2016-12" db="EMBL/GenBank/DDBJ databases">
        <authorList>
            <person name="Song W.-J."/>
            <person name="Kurnit D.M."/>
        </authorList>
    </citation>
    <scope>NUCLEOTIDE SEQUENCE [LARGE SCALE GENOMIC DNA]</scope>
    <source>
        <strain evidence="1 2">STM7296</strain>
    </source>
</reference>
<dbReference type="Proteomes" id="UP000187012">
    <property type="component" value="Unassembled WGS sequence"/>
</dbReference>
<keyword evidence="2" id="KW-1185">Reference proteome</keyword>
<proteinExistence type="predicted"/>
<dbReference type="EMBL" id="CYGX02000104">
    <property type="protein sequence ID" value="SIT48464.1"/>
    <property type="molecule type" value="Genomic_DNA"/>
</dbReference>
<dbReference type="AlphaFoldDB" id="A0A1N7SMA6"/>
<accession>A0A1N7SMA6</accession>
<sequence>MYPTDIEAIDHHRLRYGHSSYACNELSLKIFQRERRFASGIDLQRYLNGGSKEGLIIGSAVFQQIADEYATRRRQHPKIKLS</sequence>
<dbReference type="RefSeq" id="WP_094783101.1">
    <property type="nucleotide sequence ID" value="NZ_CYGX02000104.1"/>
</dbReference>
<protein>
    <submittedName>
        <fullName evidence="1">Uncharacterized protein</fullName>
    </submittedName>
</protein>
<dbReference type="OrthoDB" id="8596653at2"/>
<dbReference type="STRING" id="1247936.BN2475_1040003"/>
<name>A0A1N7SMA6_9BURK</name>
<organism evidence="1 2">
    <name type="scientific">Paraburkholderia ribeironis</name>
    <dbReference type="NCBI Taxonomy" id="1247936"/>
    <lineage>
        <taxon>Bacteria</taxon>
        <taxon>Pseudomonadati</taxon>
        <taxon>Pseudomonadota</taxon>
        <taxon>Betaproteobacteria</taxon>
        <taxon>Burkholderiales</taxon>
        <taxon>Burkholderiaceae</taxon>
        <taxon>Paraburkholderia</taxon>
    </lineage>
</organism>
<gene>
    <name evidence="1" type="ORF">BN2475_1040003</name>
</gene>
<evidence type="ECO:0000313" key="1">
    <source>
        <dbReference type="EMBL" id="SIT48464.1"/>
    </source>
</evidence>
<evidence type="ECO:0000313" key="2">
    <source>
        <dbReference type="Proteomes" id="UP000187012"/>
    </source>
</evidence>